<keyword evidence="2" id="KW-1185">Reference proteome</keyword>
<sequence length="131" mass="15087">MTRERPPQMQSSPGWDRVTSFYRDLIDQHGFEQHRMLDVVAHYSRMDTKPVIHASTSHAALGISTAETYPGRLGVPMVYIEYHATKDTFRLIFQKRQGDTERTKNVEDPTAPEALNDILAWLRAEQIMGEQ</sequence>
<dbReference type="Proteomes" id="UP000316213">
    <property type="component" value="Unassembled WGS sequence"/>
</dbReference>
<evidence type="ECO:0000313" key="2">
    <source>
        <dbReference type="Proteomes" id="UP000316213"/>
    </source>
</evidence>
<dbReference type="AlphaFoldDB" id="A0A5C6AAV0"/>
<proteinExistence type="predicted"/>
<evidence type="ECO:0008006" key="3">
    <source>
        <dbReference type="Google" id="ProtNLM"/>
    </source>
</evidence>
<dbReference type="RefSeq" id="WP_146578355.1">
    <property type="nucleotide sequence ID" value="NZ_SJPM01000005.1"/>
</dbReference>
<name>A0A5C6AAV0_9BACT</name>
<gene>
    <name evidence="1" type="ORF">Pla100_29180</name>
</gene>
<accession>A0A5C6AAV0</accession>
<comment type="caution">
    <text evidence="1">The sequence shown here is derived from an EMBL/GenBank/DDBJ whole genome shotgun (WGS) entry which is preliminary data.</text>
</comment>
<reference evidence="1 2" key="1">
    <citation type="submission" date="2019-02" db="EMBL/GenBank/DDBJ databases">
        <title>Deep-cultivation of Planctomycetes and their phenomic and genomic characterization uncovers novel biology.</title>
        <authorList>
            <person name="Wiegand S."/>
            <person name="Jogler M."/>
            <person name="Boedeker C."/>
            <person name="Pinto D."/>
            <person name="Vollmers J."/>
            <person name="Rivas-Marin E."/>
            <person name="Kohn T."/>
            <person name="Peeters S.H."/>
            <person name="Heuer A."/>
            <person name="Rast P."/>
            <person name="Oberbeckmann S."/>
            <person name="Bunk B."/>
            <person name="Jeske O."/>
            <person name="Meyerdierks A."/>
            <person name="Storesund J.E."/>
            <person name="Kallscheuer N."/>
            <person name="Luecker S."/>
            <person name="Lage O.M."/>
            <person name="Pohl T."/>
            <person name="Merkel B.J."/>
            <person name="Hornburger P."/>
            <person name="Mueller R.-W."/>
            <person name="Bruemmer F."/>
            <person name="Labrenz M."/>
            <person name="Spormann A.M."/>
            <person name="Op Den Camp H."/>
            <person name="Overmann J."/>
            <person name="Amann R."/>
            <person name="Jetten M.S.M."/>
            <person name="Mascher T."/>
            <person name="Medema M.H."/>
            <person name="Devos D.P."/>
            <person name="Kaster A.-K."/>
            <person name="Ovreas L."/>
            <person name="Rohde M."/>
            <person name="Galperin M.Y."/>
            <person name="Jogler C."/>
        </authorList>
    </citation>
    <scope>NUCLEOTIDE SEQUENCE [LARGE SCALE GENOMIC DNA]</scope>
    <source>
        <strain evidence="1 2">Pla100</strain>
    </source>
</reference>
<dbReference type="EMBL" id="SJPM01000005">
    <property type="protein sequence ID" value="TWT96438.1"/>
    <property type="molecule type" value="Genomic_DNA"/>
</dbReference>
<organism evidence="1 2">
    <name type="scientific">Neorhodopirellula pilleata</name>
    <dbReference type="NCBI Taxonomy" id="2714738"/>
    <lineage>
        <taxon>Bacteria</taxon>
        <taxon>Pseudomonadati</taxon>
        <taxon>Planctomycetota</taxon>
        <taxon>Planctomycetia</taxon>
        <taxon>Pirellulales</taxon>
        <taxon>Pirellulaceae</taxon>
        <taxon>Neorhodopirellula</taxon>
    </lineage>
</organism>
<protein>
    <recommendedName>
        <fullName evidence="3">DUF5655 domain-containing protein</fullName>
    </recommendedName>
</protein>
<evidence type="ECO:0000313" key="1">
    <source>
        <dbReference type="EMBL" id="TWT96438.1"/>
    </source>
</evidence>